<comment type="caution">
    <text evidence="2">The sequence shown here is derived from an EMBL/GenBank/DDBJ whole genome shotgun (WGS) entry which is preliminary data.</text>
</comment>
<reference evidence="2 3" key="1">
    <citation type="journal article" date="2014" name="Genome Announc.">
        <title>Draft Genome Sequence of Lysobacter capsici AZ78, a Bacterium Antagonistic to Plant-Pathogenic Oomycetes.</title>
        <authorList>
            <person name="Puopolo G."/>
            <person name="Sonego P."/>
            <person name="Engelen K."/>
            <person name="Pertot I."/>
        </authorList>
    </citation>
    <scope>NUCLEOTIDE SEQUENCE [LARGE SCALE GENOMIC DNA]</scope>
    <source>
        <strain evidence="2 3">AZ78</strain>
    </source>
</reference>
<accession>A0A108UBU7</accession>
<keyword evidence="1" id="KW-0472">Membrane</keyword>
<feature type="transmembrane region" description="Helical" evidence="1">
    <location>
        <begin position="281"/>
        <end position="302"/>
    </location>
</feature>
<proteinExistence type="predicted"/>
<evidence type="ECO:0000256" key="1">
    <source>
        <dbReference type="SAM" id="Phobius"/>
    </source>
</evidence>
<dbReference type="EMBL" id="JAJA02000001">
    <property type="protein sequence ID" value="KWS06346.1"/>
    <property type="molecule type" value="Genomic_DNA"/>
</dbReference>
<keyword evidence="3" id="KW-1185">Reference proteome</keyword>
<evidence type="ECO:0008006" key="4">
    <source>
        <dbReference type="Google" id="ProtNLM"/>
    </source>
</evidence>
<feature type="transmembrane region" description="Helical" evidence="1">
    <location>
        <begin position="74"/>
        <end position="94"/>
    </location>
</feature>
<evidence type="ECO:0000313" key="2">
    <source>
        <dbReference type="EMBL" id="KWS06346.1"/>
    </source>
</evidence>
<dbReference type="Proteomes" id="UP000023435">
    <property type="component" value="Unassembled WGS sequence"/>
</dbReference>
<protein>
    <recommendedName>
        <fullName evidence="4">Transmembrane protein</fullName>
    </recommendedName>
</protein>
<sequence length="307" mass="34233">MSLCIGGLALCLRAIHRIDHSRSDDPRKPLRAALTHKELRGTASLPLSLAVGTPLMALFISTIAYSYWRAANYPVALFMTAFAVTLVAGWIWLLRHRLQPRELRIDAAGIHSPDFGLIDWHDIVGIRRNYIYQFGRHIETLQVCVRDPARYRGRLPVWMQRVSGQSAASNRRYAPLAIMLNGYGIAIDTAYVTTLALRRRIASAFVEDWEPTMSDAEIDGYLVAHAPVAAARAQPASAAAPGATFPQRLQAQQNAGATLSTSQARQHIRHRARKRRWHEGAWRRGVIAVLGVVAYVLVKGWLEGLFD</sequence>
<name>A0A108UBU7_9GAMM</name>
<keyword evidence="1" id="KW-1133">Transmembrane helix</keyword>
<keyword evidence="1" id="KW-0812">Transmembrane</keyword>
<organism evidence="2 3">
    <name type="scientific">Lysobacter capsici AZ78</name>
    <dbReference type="NCBI Taxonomy" id="1444315"/>
    <lineage>
        <taxon>Bacteria</taxon>
        <taxon>Pseudomonadati</taxon>
        <taxon>Pseudomonadota</taxon>
        <taxon>Gammaproteobacteria</taxon>
        <taxon>Lysobacterales</taxon>
        <taxon>Lysobacteraceae</taxon>
        <taxon>Lysobacter</taxon>
    </lineage>
</organism>
<evidence type="ECO:0000313" key="3">
    <source>
        <dbReference type="Proteomes" id="UP000023435"/>
    </source>
</evidence>
<gene>
    <name evidence="2" type="ORF">AZ78_3902</name>
</gene>
<dbReference type="AlphaFoldDB" id="A0A108UBU7"/>
<feature type="transmembrane region" description="Helical" evidence="1">
    <location>
        <begin position="47"/>
        <end position="68"/>
    </location>
</feature>